<dbReference type="KEGG" id="mcos:GM418_26040"/>
<evidence type="ECO:0000259" key="6">
    <source>
        <dbReference type="Pfam" id="PF08281"/>
    </source>
</evidence>
<keyword evidence="4" id="KW-0804">Transcription</keyword>
<dbReference type="InterPro" id="IPR039425">
    <property type="entry name" value="RNA_pol_sigma-70-like"/>
</dbReference>
<organism evidence="7 8">
    <name type="scientific">Maribellus comscasis</name>
    <dbReference type="NCBI Taxonomy" id="2681766"/>
    <lineage>
        <taxon>Bacteria</taxon>
        <taxon>Pseudomonadati</taxon>
        <taxon>Bacteroidota</taxon>
        <taxon>Bacteroidia</taxon>
        <taxon>Marinilabiliales</taxon>
        <taxon>Prolixibacteraceae</taxon>
        <taxon>Maribellus</taxon>
    </lineage>
</organism>
<dbReference type="Gene3D" id="1.10.10.10">
    <property type="entry name" value="Winged helix-like DNA-binding domain superfamily/Winged helix DNA-binding domain"/>
    <property type="match status" value="1"/>
</dbReference>
<evidence type="ECO:0000256" key="4">
    <source>
        <dbReference type="ARBA" id="ARBA00023163"/>
    </source>
</evidence>
<gene>
    <name evidence="7" type="ORF">GM418_26040</name>
</gene>
<feature type="domain" description="RNA polymerase sigma-70 region 2" evidence="5">
    <location>
        <begin position="7"/>
        <end position="74"/>
    </location>
</feature>
<dbReference type="NCBIfam" id="TIGR02937">
    <property type="entry name" value="sigma70-ECF"/>
    <property type="match status" value="1"/>
</dbReference>
<dbReference type="PANTHER" id="PTHR43133">
    <property type="entry name" value="RNA POLYMERASE ECF-TYPE SIGMA FACTO"/>
    <property type="match status" value="1"/>
</dbReference>
<dbReference type="Pfam" id="PF08281">
    <property type="entry name" value="Sigma70_r4_2"/>
    <property type="match status" value="1"/>
</dbReference>
<evidence type="ECO:0000256" key="1">
    <source>
        <dbReference type="ARBA" id="ARBA00010641"/>
    </source>
</evidence>
<accession>A0A6I6K373</accession>
<proteinExistence type="inferred from homology"/>
<keyword evidence="3" id="KW-0731">Sigma factor</keyword>
<dbReference type="EMBL" id="CP046401">
    <property type="protein sequence ID" value="QGY46997.1"/>
    <property type="molecule type" value="Genomic_DNA"/>
</dbReference>
<dbReference type="InterPro" id="IPR036388">
    <property type="entry name" value="WH-like_DNA-bd_sf"/>
</dbReference>
<evidence type="ECO:0000256" key="2">
    <source>
        <dbReference type="ARBA" id="ARBA00023015"/>
    </source>
</evidence>
<dbReference type="GO" id="GO:0016987">
    <property type="term" value="F:sigma factor activity"/>
    <property type="evidence" value="ECO:0007669"/>
    <property type="project" value="UniProtKB-KW"/>
</dbReference>
<dbReference type="CDD" id="cd06171">
    <property type="entry name" value="Sigma70_r4"/>
    <property type="match status" value="1"/>
</dbReference>
<reference evidence="7 8" key="1">
    <citation type="submission" date="2019-11" db="EMBL/GenBank/DDBJ databases">
        <authorList>
            <person name="Zheng R.K."/>
            <person name="Sun C.M."/>
        </authorList>
    </citation>
    <scope>NUCLEOTIDE SEQUENCE [LARGE SCALE GENOMIC DNA]</scope>
    <source>
        <strain evidence="7 8">WC007</strain>
    </source>
</reference>
<protein>
    <submittedName>
        <fullName evidence="7">Sigma-70 family RNA polymerase sigma factor</fullName>
    </submittedName>
</protein>
<dbReference type="Proteomes" id="UP000428260">
    <property type="component" value="Chromosome"/>
</dbReference>
<dbReference type="InterPro" id="IPR013324">
    <property type="entry name" value="RNA_pol_sigma_r3/r4-like"/>
</dbReference>
<dbReference type="SUPFAM" id="SSF88946">
    <property type="entry name" value="Sigma2 domain of RNA polymerase sigma factors"/>
    <property type="match status" value="1"/>
</dbReference>
<dbReference type="InterPro" id="IPR007627">
    <property type="entry name" value="RNA_pol_sigma70_r2"/>
</dbReference>
<name>A0A6I6K373_9BACT</name>
<dbReference type="RefSeq" id="WP_158870432.1">
    <property type="nucleotide sequence ID" value="NZ_CP046401.1"/>
</dbReference>
<dbReference type="Gene3D" id="1.10.1740.10">
    <property type="match status" value="1"/>
</dbReference>
<dbReference type="InterPro" id="IPR013325">
    <property type="entry name" value="RNA_pol_sigma_r2"/>
</dbReference>
<dbReference type="PANTHER" id="PTHR43133:SF46">
    <property type="entry name" value="RNA POLYMERASE SIGMA-70 FACTOR ECF SUBFAMILY"/>
    <property type="match status" value="1"/>
</dbReference>
<keyword evidence="8" id="KW-1185">Reference proteome</keyword>
<evidence type="ECO:0000313" key="7">
    <source>
        <dbReference type="EMBL" id="QGY46997.1"/>
    </source>
</evidence>
<dbReference type="Pfam" id="PF04542">
    <property type="entry name" value="Sigma70_r2"/>
    <property type="match status" value="1"/>
</dbReference>
<dbReference type="InterPro" id="IPR014284">
    <property type="entry name" value="RNA_pol_sigma-70_dom"/>
</dbReference>
<dbReference type="AlphaFoldDB" id="A0A6I6K373"/>
<comment type="similarity">
    <text evidence="1">Belongs to the sigma-70 factor family. ECF subfamily.</text>
</comment>
<dbReference type="GO" id="GO:0006352">
    <property type="term" value="P:DNA-templated transcription initiation"/>
    <property type="evidence" value="ECO:0007669"/>
    <property type="project" value="InterPro"/>
</dbReference>
<evidence type="ECO:0000259" key="5">
    <source>
        <dbReference type="Pfam" id="PF04542"/>
    </source>
</evidence>
<evidence type="ECO:0000313" key="8">
    <source>
        <dbReference type="Proteomes" id="UP000428260"/>
    </source>
</evidence>
<sequence>MKSFEKIYEQNYSMMYRVAAKMIGDEDAVRDIVQEVFVCLYEKGKSTDEINNHSAWLYKATYFKSIDYLKANKRFSKLETVENRTCQEESYEQKEVKKIIRNALNKLDPGNRFLVVLYSEGLSYKEIAEITEINFASVGKTLSRALKKMEKELKVEYYELF</sequence>
<dbReference type="SUPFAM" id="SSF88659">
    <property type="entry name" value="Sigma3 and sigma4 domains of RNA polymerase sigma factors"/>
    <property type="match status" value="1"/>
</dbReference>
<evidence type="ECO:0000256" key="3">
    <source>
        <dbReference type="ARBA" id="ARBA00023082"/>
    </source>
</evidence>
<dbReference type="GO" id="GO:0003677">
    <property type="term" value="F:DNA binding"/>
    <property type="evidence" value="ECO:0007669"/>
    <property type="project" value="InterPro"/>
</dbReference>
<dbReference type="InterPro" id="IPR013249">
    <property type="entry name" value="RNA_pol_sigma70_r4_t2"/>
</dbReference>
<feature type="domain" description="RNA polymerase sigma factor 70 region 4 type 2" evidence="6">
    <location>
        <begin position="99"/>
        <end position="149"/>
    </location>
</feature>
<keyword evidence="2" id="KW-0805">Transcription regulation</keyword>